<evidence type="ECO:0000256" key="1">
    <source>
        <dbReference type="ARBA" id="ARBA00005033"/>
    </source>
</evidence>
<protein>
    <recommendedName>
        <fullName evidence="7">3-methyl-2-oxobutanoate hydroxymethyltransferase</fullName>
        <ecNumber evidence="7">2.1.2.11</ecNumber>
    </recommendedName>
    <alternativeName>
        <fullName evidence="7">Ketopantoate hydroxymethyltransferase</fullName>
        <shortName evidence="7">KPHMT</shortName>
    </alternativeName>
</protein>
<keyword evidence="10" id="KW-1185">Reference proteome</keyword>
<evidence type="ECO:0000256" key="4">
    <source>
        <dbReference type="ARBA" id="ARBA00022655"/>
    </source>
</evidence>
<dbReference type="InterPro" id="IPR015813">
    <property type="entry name" value="Pyrv/PenolPyrv_kinase-like_dom"/>
</dbReference>
<keyword evidence="7" id="KW-0460">Magnesium</keyword>
<dbReference type="PANTHER" id="PTHR20881:SF0">
    <property type="entry name" value="3-METHYL-2-OXOBUTANOATE HYDROXYMETHYLTRANSFERASE"/>
    <property type="match status" value="1"/>
</dbReference>
<dbReference type="PANTHER" id="PTHR20881">
    <property type="entry name" value="3-METHYL-2-OXOBUTANOATE HYDROXYMETHYLTRANSFERASE"/>
    <property type="match status" value="1"/>
</dbReference>
<keyword evidence="7" id="KW-0479">Metal-binding</keyword>
<feature type="region of interest" description="Disordered" evidence="8">
    <location>
        <begin position="1"/>
        <end position="51"/>
    </location>
</feature>
<evidence type="ECO:0000256" key="7">
    <source>
        <dbReference type="HAMAP-Rule" id="MF_00156"/>
    </source>
</evidence>
<dbReference type="GO" id="GO:0003864">
    <property type="term" value="F:3-methyl-2-oxobutanoate hydroxymethyltransferase activity"/>
    <property type="evidence" value="ECO:0007669"/>
    <property type="project" value="UniProtKB-UniRule"/>
</dbReference>
<dbReference type="SUPFAM" id="SSF51621">
    <property type="entry name" value="Phosphoenolpyruvate/pyruvate domain"/>
    <property type="match status" value="1"/>
</dbReference>
<reference evidence="10" key="1">
    <citation type="submission" date="2015-11" db="EMBL/GenBank/DDBJ databases">
        <authorList>
            <person name="Varghese N."/>
        </authorList>
    </citation>
    <scope>NUCLEOTIDE SEQUENCE [LARGE SCALE GENOMIC DNA]</scope>
    <source>
        <strain evidence="10">DSM 45899</strain>
    </source>
</reference>
<dbReference type="Gene3D" id="3.20.20.60">
    <property type="entry name" value="Phosphoenolpyruvate-binding domains"/>
    <property type="match status" value="1"/>
</dbReference>
<proteinExistence type="inferred from homology"/>
<feature type="binding site" evidence="7">
    <location>
        <begin position="149"/>
        <end position="150"/>
    </location>
    <ligand>
        <name>3-methyl-2-oxobutanoate</name>
        <dbReference type="ChEBI" id="CHEBI:11851"/>
    </ligand>
</feature>
<keyword evidence="7" id="KW-0963">Cytoplasm</keyword>
<keyword evidence="9" id="KW-0489">Methyltransferase</keyword>
<sequence>METRRDAIPRPDGLPGVCMNSSIGNPTSSAAGGPSSTPASPTSASAADGSDEAATLYGAPTTAAAATAPAATDASGTTGATGTTTAATGARSTTRSTRSIRLGRSGRTTVRDIRAAKERGEKWAMLTSYDVLSAGIFDEVGIPVLLVGDSAANTVYGYETTVPITVDEMIPLVQAVVRGASNAMVVADLPFGSYQSSPQQALETAARFLKEGGAQAVKLEGGARVLPQVEALVAAGVPVVGHLGLTPQSVHTLGGYRVQGRDRAGDVLLADALGLQEAGAFAVVLEVVPADLAARVTKELTISTVGIGAGADCDAQVLVWQDMAGLSGGQAPRFVKRFAELRTALADAAAAYSDEVSRGVYPTVEHSY</sequence>
<dbReference type="EC" id="2.1.2.11" evidence="7"/>
<evidence type="ECO:0000313" key="9">
    <source>
        <dbReference type="EMBL" id="CUU60120.1"/>
    </source>
</evidence>
<feature type="region of interest" description="Disordered" evidence="8">
    <location>
        <begin position="68"/>
        <end position="102"/>
    </location>
</feature>
<feature type="binding site" evidence="7">
    <location>
        <position position="220"/>
    </location>
    <ligand>
        <name>Mg(2+)</name>
        <dbReference type="ChEBI" id="CHEBI:18420"/>
    </ligand>
</feature>
<dbReference type="CDD" id="cd06557">
    <property type="entry name" value="KPHMT-like"/>
    <property type="match status" value="1"/>
</dbReference>
<feature type="active site" description="Proton acceptor" evidence="7">
    <location>
        <position position="286"/>
    </location>
</feature>
<comment type="similarity">
    <text evidence="2 7">Belongs to the PanB family.</text>
</comment>
<feature type="compositionally biased region" description="Low complexity" evidence="8">
    <location>
        <begin position="26"/>
        <end position="51"/>
    </location>
</feature>
<feature type="binding site" evidence="7">
    <location>
        <position position="188"/>
    </location>
    <ligand>
        <name>Mg(2+)</name>
        <dbReference type="ChEBI" id="CHEBI:18420"/>
    </ligand>
</feature>
<dbReference type="GO" id="GO:0015940">
    <property type="term" value="P:pantothenate biosynthetic process"/>
    <property type="evidence" value="ECO:0007669"/>
    <property type="project" value="UniProtKB-UniRule"/>
</dbReference>
<dbReference type="EMBL" id="FAOZ01000035">
    <property type="protein sequence ID" value="CUU60120.1"/>
    <property type="molecule type" value="Genomic_DNA"/>
</dbReference>
<keyword evidence="5 7" id="KW-0808">Transferase</keyword>
<name>A0A0S4QZC2_9ACTN</name>
<organism evidence="9 10">
    <name type="scientific">Parafrankia irregularis</name>
    <dbReference type="NCBI Taxonomy" id="795642"/>
    <lineage>
        <taxon>Bacteria</taxon>
        <taxon>Bacillati</taxon>
        <taxon>Actinomycetota</taxon>
        <taxon>Actinomycetes</taxon>
        <taxon>Frankiales</taxon>
        <taxon>Frankiaceae</taxon>
        <taxon>Parafrankia</taxon>
    </lineage>
</organism>
<feature type="binding site" evidence="7">
    <location>
        <position position="149"/>
    </location>
    <ligand>
        <name>Mg(2+)</name>
        <dbReference type="ChEBI" id="CHEBI:18420"/>
    </ligand>
</feature>
<dbReference type="InterPro" id="IPR040442">
    <property type="entry name" value="Pyrv_kinase-like_dom_sf"/>
</dbReference>
<feature type="binding site" evidence="7">
    <location>
        <position position="188"/>
    </location>
    <ligand>
        <name>3-methyl-2-oxobutanoate</name>
        <dbReference type="ChEBI" id="CHEBI:11851"/>
    </ligand>
</feature>
<dbReference type="GO" id="GO:0032259">
    <property type="term" value="P:methylation"/>
    <property type="evidence" value="ECO:0007669"/>
    <property type="project" value="UniProtKB-KW"/>
</dbReference>
<evidence type="ECO:0000256" key="6">
    <source>
        <dbReference type="ARBA" id="ARBA00056497"/>
    </source>
</evidence>
<dbReference type="GO" id="GO:0000287">
    <property type="term" value="F:magnesium ion binding"/>
    <property type="evidence" value="ECO:0007669"/>
    <property type="project" value="TreeGrafter"/>
</dbReference>
<comment type="catalytic activity">
    <reaction evidence="7">
        <text>(6R)-5,10-methylene-5,6,7,8-tetrahydrofolate + 3-methyl-2-oxobutanoate + H2O = 2-dehydropantoate + (6S)-5,6,7,8-tetrahydrofolate</text>
        <dbReference type="Rhea" id="RHEA:11824"/>
        <dbReference type="ChEBI" id="CHEBI:11561"/>
        <dbReference type="ChEBI" id="CHEBI:11851"/>
        <dbReference type="ChEBI" id="CHEBI:15377"/>
        <dbReference type="ChEBI" id="CHEBI:15636"/>
        <dbReference type="ChEBI" id="CHEBI:57453"/>
        <dbReference type="EC" id="2.1.2.11"/>
    </reaction>
</comment>
<dbReference type="Proteomes" id="UP000198802">
    <property type="component" value="Unassembled WGS sequence"/>
</dbReference>
<dbReference type="FunFam" id="3.20.20.60:FF:000003">
    <property type="entry name" value="3-methyl-2-oxobutanoate hydroxymethyltransferase"/>
    <property type="match status" value="1"/>
</dbReference>
<dbReference type="GO" id="GO:0008168">
    <property type="term" value="F:methyltransferase activity"/>
    <property type="evidence" value="ECO:0007669"/>
    <property type="project" value="UniProtKB-KW"/>
</dbReference>
<keyword evidence="4 7" id="KW-0566">Pantothenate biosynthesis</keyword>
<dbReference type="GO" id="GO:0005737">
    <property type="term" value="C:cytoplasm"/>
    <property type="evidence" value="ECO:0007669"/>
    <property type="project" value="UniProtKB-SubCell"/>
</dbReference>
<dbReference type="NCBIfam" id="TIGR00222">
    <property type="entry name" value="panB"/>
    <property type="match status" value="1"/>
</dbReference>
<dbReference type="AlphaFoldDB" id="A0A0S4QZC2"/>
<evidence type="ECO:0000256" key="3">
    <source>
        <dbReference type="ARBA" id="ARBA00011424"/>
    </source>
</evidence>
<evidence type="ECO:0000256" key="8">
    <source>
        <dbReference type="SAM" id="MobiDB-lite"/>
    </source>
</evidence>
<comment type="subunit">
    <text evidence="3 7">Homodecamer; pentamer of dimers.</text>
</comment>
<dbReference type="UniPathway" id="UPA00028">
    <property type="reaction ID" value="UER00003"/>
</dbReference>
<gene>
    <name evidence="7" type="primary">panB</name>
    <name evidence="9" type="ORF">Ga0074812_13562</name>
</gene>
<evidence type="ECO:0000313" key="10">
    <source>
        <dbReference type="Proteomes" id="UP000198802"/>
    </source>
</evidence>
<comment type="cofactor">
    <cofactor evidence="7">
        <name>Mg(2+)</name>
        <dbReference type="ChEBI" id="CHEBI:18420"/>
    </cofactor>
    <text evidence="7">Binds 1 Mg(2+) ion per subunit.</text>
</comment>
<evidence type="ECO:0000256" key="5">
    <source>
        <dbReference type="ARBA" id="ARBA00022679"/>
    </source>
</evidence>
<comment type="subcellular location">
    <subcellularLocation>
        <location evidence="7">Cytoplasm</location>
    </subcellularLocation>
</comment>
<dbReference type="NCBIfam" id="NF001452">
    <property type="entry name" value="PRK00311.1"/>
    <property type="match status" value="1"/>
</dbReference>
<accession>A0A0S4QZC2</accession>
<comment type="pathway">
    <text evidence="1 7">Cofactor biosynthesis; (R)-pantothenate biosynthesis; (R)-pantoate from 3-methyl-2-oxobutanoate: step 1/2.</text>
</comment>
<feature type="binding site" evidence="7">
    <location>
        <position position="218"/>
    </location>
    <ligand>
        <name>3-methyl-2-oxobutanoate</name>
        <dbReference type="ChEBI" id="CHEBI:11851"/>
    </ligand>
</feature>
<comment type="function">
    <text evidence="6 7">Catalyzes the reversible reaction in which hydroxymethyl group from 5,10-methylenetetrahydrofolate is transferred onto alpha-ketoisovalerate to form ketopantoate.</text>
</comment>
<evidence type="ECO:0000256" key="2">
    <source>
        <dbReference type="ARBA" id="ARBA00008676"/>
    </source>
</evidence>
<dbReference type="HAMAP" id="MF_00156">
    <property type="entry name" value="PanB"/>
    <property type="match status" value="1"/>
</dbReference>
<dbReference type="InterPro" id="IPR003700">
    <property type="entry name" value="Pantoate_hydroxy_MeTrfase"/>
</dbReference>
<dbReference type="Pfam" id="PF02548">
    <property type="entry name" value="Pantoate_transf"/>
    <property type="match status" value="1"/>
</dbReference>